<evidence type="ECO:0000313" key="2">
    <source>
        <dbReference type="Proteomes" id="UP001550850"/>
    </source>
</evidence>
<dbReference type="RefSeq" id="WP_108952162.1">
    <property type="nucleotide sequence ID" value="NZ_BEVZ01000002.1"/>
</dbReference>
<dbReference type="EMBL" id="JBEZUR010000036">
    <property type="protein sequence ID" value="MEU3556621.1"/>
    <property type="molecule type" value="Genomic_DNA"/>
</dbReference>
<accession>A0ABV2YLM1</accession>
<keyword evidence="2" id="KW-1185">Reference proteome</keyword>
<dbReference type="Pfam" id="PF05120">
    <property type="entry name" value="GvpG"/>
    <property type="match status" value="1"/>
</dbReference>
<reference evidence="1 2" key="1">
    <citation type="submission" date="2024-06" db="EMBL/GenBank/DDBJ databases">
        <title>The Natural Products Discovery Center: Release of the First 8490 Sequenced Strains for Exploring Actinobacteria Biosynthetic Diversity.</title>
        <authorList>
            <person name="Kalkreuter E."/>
            <person name="Kautsar S.A."/>
            <person name="Yang D."/>
            <person name="Bader C.D."/>
            <person name="Teijaro C.N."/>
            <person name="Fluegel L."/>
            <person name="Davis C.M."/>
            <person name="Simpson J.R."/>
            <person name="Lauterbach L."/>
            <person name="Steele A.D."/>
            <person name="Gui C."/>
            <person name="Meng S."/>
            <person name="Li G."/>
            <person name="Viehrig K."/>
            <person name="Ye F."/>
            <person name="Su P."/>
            <person name="Kiefer A.F."/>
            <person name="Nichols A."/>
            <person name="Cepeda A.J."/>
            <person name="Yan W."/>
            <person name="Fan B."/>
            <person name="Jiang Y."/>
            <person name="Adhikari A."/>
            <person name="Zheng C.-J."/>
            <person name="Schuster L."/>
            <person name="Cowan T.M."/>
            <person name="Smanski M.J."/>
            <person name="Chevrette M.G."/>
            <person name="De Carvalho L.P.S."/>
            <person name="Shen B."/>
        </authorList>
    </citation>
    <scope>NUCLEOTIDE SEQUENCE [LARGE SCALE GENOMIC DNA]</scope>
    <source>
        <strain evidence="1 2">NPDC038104</strain>
    </source>
</reference>
<protein>
    <submittedName>
        <fullName evidence="1">Gas vesicle protein GvpG</fullName>
    </submittedName>
</protein>
<name>A0ABV2YLM1_9ACTN</name>
<evidence type="ECO:0000313" key="1">
    <source>
        <dbReference type="EMBL" id="MEU3556621.1"/>
    </source>
</evidence>
<dbReference type="Proteomes" id="UP001550850">
    <property type="component" value="Unassembled WGS sequence"/>
</dbReference>
<gene>
    <name evidence="1" type="ORF">AB0E65_20760</name>
</gene>
<dbReference type="InterPro" id="IPR007804">
    <property type="entry name" value="GvpG"/>
</dbReference>
<organism evidence="1 2">
    <name type="scientific">Streptomyces fragilis</name>
    <dbReference type="NCBI Taxonomy" id="67301"/>
    <lineage>
        <taxon>Bacteria</taxon>
        <taxon>Bacillati</taxon>
        <taxon>Actinomycetota</taxon>
        <taxon>Actinomycetes</taxon>
        <taxon>Kitasatosporales</taxon>
        <taxon>Streptomycetaceae</taxon>
        <taxon>Streptomyces</taxon>
    </lineage>
</organism>
<sequence>MGLFTEILLLPFAPVRGTVWIADQLAREADRQARDPRLVQARLAALHRALDEGEIDEAAFEKEEDRLLRLLENPVRRVGGRPATGTRTRTPEGLR</sequence>
<comment type="caution">
    <text evidence="1">The sequence shown here is derived from an EMBL/GenBank/DDBJ whole genome shotgun (WGS) entry which is preliminary data.</text>
</comment>
<proteinExistence type="predicted"/>